<dbReference type="EMBL" id="JABXJJ020000044">
    <property type="protein sequence ID" value="MDI5973309.1"/>
    <property type="molecule type" value="Genomic_DNA"/>
</dbReference>
<feature type="domain" description="GRAM" evidence="1">
    <location>
        <begin position="17"/>
        <end position="82"/>
    </location>
</feature>
<organism evidence="2">
    <name type="scientific">Streptantibioticus silvisoli</name>
    <dbReference type="NCBI Taxonomy" id="2705255"/>
    <lineage>
        <taxon>Bacteria</taxon>
        <taxon>Bacillati</taxon>
        <taxon>Actinomycetota</taxon>
        <taxon>Actinomycetes</taxon>
        <taxon>Kitasatosporales</taxon>
        <taxon>Streptomycetaceae</taxon>
        <taxon>Streptantibioticus</taxon>
    </lineage>
</organism>
<dbReference type="InterPro" id="IPR004182">
    <property type="entry name" value="GRAM"/>
</dbReference>
<evidence type="ECO:0000259" key="1">
    <source>
        <dbReference type="Pfam" id="PF02893"/>
    </source>
</evidence>
<sequence length="184" mass="19777">MASRGSRGTRRLTGAGLLPGERVVLGRNARMLPGTDEAEAGEVVAGRLYLTNYRLVFRARTAHVPYRTVSVLLPTVKDIRRTAAGRKWRVDFVTGTQCFTFVVRGVLRLIAETVLRVDADPAQVKRLAGLALADVTAACGDPTVLHRIHAETPAPSGLTPGDAHLIESAGATNLAELLRDERCA</sequence>
<proteinExistence type="predicted"/>
<protein>
    <submittedName>
        <fullName evidence="2">GRAM domain-containing protein</fullName>
    </submittedName>
</protein>
<name>A0AA90HAN6_9ACTN</name>
<dbReference type="AlphaFoldDB" id="A0AA90HAN6"/>
<accession>A0AA90HAN6</accession>
<dbReference type="Pfam" id="PF02893">
    <property type="entry name" value="GRAM"/>
    <property type="match status" value="1"/>
</dbReference>
<reference evidence="2" key="1">
    <citation type="submission" date="2023-05" db="EMBL/GenBank/DDBJ databases">
        <title>Streptantibioticus silvisoli sp. nov., acidotolerant actinomycetes 1 from pine litter.</title>
        <authorList>
            <person name="Swiecimska M."/>
            <person name="Golinska P."/>
            <person name="Sangal V."/>
            <person name="Wachnowicz B."/>
            <person name="Goodfellow M."/>
        </authorList>
    </citation>
    <scope>NUCLEOTIDE SEQUENCE</scope>
    <source>
        <strain evidence="2">SL13</strain>
    </source>
</reference>
<gene>
    <name evidence="2" type="ORF">POF50_028865</name>
</gene>
<comment type="caution">
    <text evidence="2">The sequence shown here is derived from an EMBL/GenBank/DDBJ whole genome shotgun (WGS) entry which is preliminary data.</text>
</comment>
<evidence type="ECO:0000313" key="2">
    <source>
        <dbReference type="EMBL" id="MDI5973309.1"/>
    </source>
</evidence>